<protein>
    <submittedName>
        <fullName evidence="1">Uncharacterized protein</fullName>
    </submittedName>
</protein>
<comment type="caution">
    <text evidence="1">The sequence shown here is derived from an EMBL/GenBank/DDBJ whole genome shotgun (WGS) entry which is preliminary data.</text>
</comment>
<gene>
    <name evidence="1" type="ORF">ODALV1_LOCUS9650</name>
</gene>
<evidence type="ECO:0000313" key="2">
    <source>
        <dbReference type="Proteomes" id="UP001642540"/>
    </source>
</evidence>
<organism evidence="1 2">
    <name type="scientific">Orchesella dallaii</name>
    <dbReference type="NCBI Taxonomy" id="48710"/>
    <lineage>
        <taxon>Eukaryota</taxon>
        <taxon>Metazoa</taxon>
        <taxon>Ecdysozoa</taxon>
        <taxon>Arthropoda</taxon>
        <taxon>Hexapoda</taxon>
        <taxon>Collembola</taxon>
        <taxon>Entomobryomorpha</taxon>
        <taxon>Entomobryoidea</taxon>
        <taxon>Orchesellidae</taxon>
        <taxon>Orchesellinae</taxon>
        <taxon>Orchesella</taxon>
    </lineage>
</organism>
<accession>A0ABP1QD63</accession>
<keyword evidence="2" id="KW-1185">Reference proteome</keyword>
<evidence type="ECO:0000313" key="1">
    <source>
        <dbReference type="EMBL" id="CAL8097463.1"/>
    </source>
</evidence>
<dbReference type="Proteomes" id="UP001642540">
    <property type="component" value="Unassembled WGS sequence"/>
</dbReference>
<sequence length="109" mass="12930">MLTIGFTFHIEYLCNLKILTLFNFKCFLVFRFFNLLGSAIPFNDLMFNDWIRNILERTINNEGKKKLLPSTIYQFMQKTGESRTSCFVHNSEVYNANNMENLEIRLGWS</sequence>
<dbReference type="EMBL" id="CAXLJM020000028">
    <property type="protein sequence ID" value="CAL8097463.1"/>
    <property type="molecule type" value="Genomic_DNA"/>
</dbReference>
<name>A0ABP1QD63_9HEXA</name>
<proteinExistence type="predicted"/>
<reference evidence="1 2" key="1">
    <citation type="submission" date="2024-08" db="EMBL/GenBank/DDBJ databases">
        <authorList>
            <person name="Cucini C."/>
            <person name="Frati F."/>
        </authorList>
    </citation>
    <scope>NUCLEOTIDE SEQUENCE [LARGE SCALE GENOMIC DNA]</scope>
</reference>